<dbReference type="GO" id="GO:0000976">
    <property type="term" value="F:transcription cis-regulatory region binding"/>
    <property type="evidence" value="ECO:0007669"/>
    <property type="project" value="TreeGrafter"/>
</dbReference>
<sequence length="212" mass="23727">MDTVNLYANIPTVNMKTATSPRHSYHHGNLREELLRCAFDMLESDGADAITIRAVARAAGVAHSAPVNHFPSKQALLTSLAASIFHALAEEITNALRTGTMKYPEVIRTFANTVTEYALAHPNRYRLLWRRDLLDDHELSAAMDRIYGLLIEKLGKDERVRTTSLETRAIALWSMVHGYVTMRLDGNFVEKNDEINGLPRQTAIVEAILEGL</sequence>
<dbReference type="PANTHER" id="PTHR30055">
    <property type="entry name" value="HTH-TYPE TRANSCRIPTIONAL REGULATOR RUTR"/>
    <property type="match status" value="1"/>
</dbReference>
<dbReference type="InterPro" id="IPR050109">
    <property type="entry name" value="HTH-type_TetR-like_transc_reg"/>
</dbReference>
<protein>
    <submittedName>
        <fullName evidence="6">TetR family transcriptional regulator</fullName>
    </submittedName>
</protein>
<evidence type="ECO:0000256" key="2">
    <source>
        <dbReference type="ARBA" id="ARBA00023125"/>
    </source>
</evidence>
<reference evidence="6 7" key="1">
    <citation type="submission" date="2017-10" db="EMBL/GenBank/DDBJ databases">
        <title>Massilia psychrophilum sp. nov., a novel purple-pigmented bacterium isolated from Tianshan glacier, Xinjiang Municipality, China.</title>
        <authorList>
            <person name="Wang H."/>
        </authorList>
    </citation>
    <scope>NUCLEOTIDE SEQUENCE [LARGE SCALE GENOMIC DNA]</scope>
    <source>
        <strain evidence="6 7">JCM 30074</strain>
    </source>
</reference>
<dbReference type="Proteomes" id="UP000230390">
    <property type="component" value="Unassembled WGS sequence"/>
</dbReference>
<name>A0A2G8TFZ3_9BURK</name>
<dbReference type="InterPro" id="IPR025996">
    <property type="entry name" value="MT1864/Rv1816-like_C"/>
</dbReference>
<comment type="caution">
    <text evidence="6">The sequence shown here is derived from an EMBL/GenBank/DDBJ whole genome shotgun (WGS) entry which is preliminary data.</text>
</comment>
<evidence type="ECO:0000259" key="5">
    <source>
        <dbReference type="PROSITE" id="PS50977"/>
    </source>
</evidence>
<feature type="DNA-binding region" description="H-T-H motif" evidence="4">
    <location>
        <begin position="51"/>
        <end position="70"/>
    </location>
</feature>
<gene>
    <name evidence="6" type="ORF">CR105_10240</name>
</gene>
<evidence type="ECO:0000256" key="1">
    <source>
        <dbReference type="ARBA" id="ARBA00023015"/>
    </source>
</evidence>
<dbReference type="PROSITE" id="PS50977">
    <property type="entry name" value="HTH_TETR_2"/>
    <property type="match status" value="1"/>
</dbReference>
<accession>A0A2G8TFZ3</accession>
<dbReference type="EMBL" id="PDOC01000005">
    <property type="protein sequence ID" value="PIL44859.1"/>
    <property type="molecule type" value="Genomic_DNA"/>
</dbReference>
<dbReference type="RefSeq" id="WP_099788364.1">
    <property type="nucleotide sequence ID" value="NZ_JBHLYV010000086.1"/>
</dbReference>
<dbReference type="SUPFAM" id="SSF46689">
    <property type="entry name" value="Homeodomain-like"/>
    <property type="match status" value="1"/>
</dbReference>
<dbReference type="Pfam" id="PF13305">
    <property type="entry name" value="TetR_C_33"/>
    <property type="match status" value="1"/>
</dbReference>
<dbReference type="InterPro" id="IPR001647">
    <property type="entry name" value="HTH_TetR"/>
</dbReference>
<keyword evidence="3" id="KW-0804">Transcription</keyword>
<dbReference type="SUPFAM" id="SSF48498">
    <property type="entry name" value="Tetracyclin repressor-like, C-terminal domain"/>
    <property type="match status" value="1"/>
</dbReference>
<organism evidence="6 7">
    <name type="scientific">Massilia eurypsychrophila</name>
    <dbReference type="NCBI Taxonomy" id="1485217"/>
    <lineage>
        <taxon>Bacteria</taxon>
        <taxon>Pseudomonadati</taxon>
        <taxon>Pseudomonadota</taxon>
        <taxon>Betaproteobacteria</taxon>
        <taxon>Burkholderiales</taxon>
        <taxon>Oxalobacteraceae</taxon>
        <taxon>Telluria group</taxon>
        <taxon>Massilia</taxon>
    </lineage>
</organism>
<proteinExistence type="predicted"/>
<dbReference type="InterPro" id="IPR009057">
    <property type="entry name" value="Homeodomain-like_sf"/>
</dbReference>
<dbReference type="PANTHER" id="PTHR30055:SF220">
    <property type="entry name" value="TETR-FAMILY REGULATORY PROTEIN"/>
    <property type="match status" value="1"/>
</dbReference>
<evidence type="ECO:0000256" key="3">
    <source>
        <dbReference type="ARBA" id="ARBA00023163"/>
    </source>
</evidence>
<dbReference type="OrthoDB" id="8617654at2"/>
<evidence type="ECO:0000313" key="6">
    <source>
        <dbReference type="EMBL" id="PIL44859.1"/>
    </source>
</evidence>
<dbReference type="GO" id="GO:0003700">
    <property type="term" value="F:DNA-binding transcription factor activity"/>
    <property type="evidence" value="ECO:0007669"/>
    <property type="project" value="TreeGrafter"/>
</dbReference>
<keyword evidence="2 4" id="KW-0238">DNA-binding</keyword>
<evidence type="ECO:0000313" key="7">
    <source>
        <dbReference type="Proteomes" id="UP000230390"/>
    </source>
</evidence>
<keyword evidence="7" id="KW-1185">Reference proteome</keyword>
<dbReference type="AlphaFoldDB" id="A0A2G8TFZ3"/>
<keyword evidence="1" id="KW-0805">Transcription regulation</keyword>
<dbReference type="Pfam" id="PF00440">
    <property type="entry name" value="TetR_N"/>
    <property type="match status" value="1"/>
</dbReference>
<dbReference type="InterPro" id="IPR036271">
    <property type="entry name" value="Tet_transcr_reg_TetR-rel_C_sf"/>
</dbReference>
<evidence type="ECO:0000256" key="4">
    <source>
        <dbReference type="PROSITE-ProRule" id="PRU00335"/>
    </source>
</evidence>
<dbReference type="Gene3D" id="1.10.357.10">
    <property type="entry name" value="Tetracycline Repressor, domain 2"/>
    <property type="match status" value="1"/>
</dbReference>
<feature type="domain" description="HTH tetR-type" evidence="5">
    <location>
        <begin position="28"/>
        <end position="88"/>
    </location>
</feature>